<dbReference type="EMBL" id="LGTE01000001">
    <property type="protein sequence ID" value="KNZ71121.1"/>
    <property type="molecule type" value="Genomic_DNA"/>
</dbReference>
<dbReference type="AlphaFoldDB" id="A0A0L6W6N0"/>
<keyword evidence="1" id="KW-0479">Metal-binding</keyword>
<keyword evidence="2" id="KW-0863">Zinc-finger</keyword>
<dbReference type="RefSeq" id="WP_052216484.1">
    <property type="nucleotide sequence ID" value="NZ_LGTE01000001.1"/>
</dbReference>
<dbReference type="InterPro" id="IPR000962">
    <property type="entry name" value="Znf_DskA_TraR"/>
</dbReference>
<dbReference type="PIRSF" id="PIRSF006578">
    <property type="entry name" value="FwdE"/>
    <property type="match status" value="1"/>
</dbReference>
<dbReference type="Proteomes" id="UP000037175">
    <property type="component" value="Unassembled WGS sequence"/>
</dbReference>
<sequence>MCRELTPWEKCVEFHGHICPGLALGFKAAVIALNELGVARAADEELVTIVENDACGVDAIQVLTGCTIGKGNLIYRDYGKQVYTFGNRKTGEAVRVSVKPDVMGRDPEHRKLMDLVMKGEATDEECDCFKEKHLERSQKILELSAEEFCKVEKVKLDFPKKARIFDTIICAECGEGAMEPRVRVKDGKMVCLECAGEEYSRGW</sequence>
<feature type="domain" description="Zinc finger DksA/TraR C4-type" evidence="4">
    <location>
        <begin position="167"/>
        <end position="199"/>
    </location>
</feature>
<dbReference type="Pfam" id="PF02663">
    <property type="entry name" value="FmdE"/>
    <property type="match status" value="1"/>
</dbReference>
<accession>A0A0L6W6N0</accession>
<evidence type="ECO:0000313" key="6">
    <source>
        <dbReference type="EMBL" id="KNZ71121.1"/>
    </source>
</evidence>
<organism evidence="6 7">
    <name type="scientific">Thermincola ferriacetica</name>
    <dbReference type="NCBI Taxonomy" id="281456"/>
    <lineage>
        <taxon>Bacteria</taxon>
        <taxon>Bacillati</taxon>
        <taxon>Bacillota</taxon>
        <taxon>Clostridia</taxon>
        <taxon>Eubacteriales</taxon>
        <taxon>Thermincolaceae</taxon>
        <taxon>Thermincola</taxon>
    </lineage>
</organism>
<dbReference type="InterPro" id="IPR053194">
    <property type="entry name" value="tRNA_methyltr_O"/>
</dbReference>
<gene>
    <name evidence="6" type="ORF">Tfer_0197</name>
</gene>
<dbReference type="GO" id="GO:0008270">
    <property type="term" value="F:zinc ion binding"/>
    <property type="evidence" value="ECO:0007669"/>
    <property type="project" value="UniProtKB-KW"/>
</dbReference>
<dbReference type="Pfam" id="PF01258">
    <property type="entry name" value="zf-dskA_traR"/>
    <property type="match status" value="1"/>
</dbReference>
<dbReference type="PANTHER" id="PTHR39418:SF1">
    <property type="entry name" value="DEHYDROGENASE"/>
    <property type="match status" value="1"/>
</dbReference>
<evidence type="ECO:0000259" key="4">
    <source>
        <dbReference type="Pfam" id="PF01258"/>
    </source>
</evidence>
<dbReference type="PANTHER" id="PTHR39418">
    <property type="entry name" value="DEHYDROGENASE-RELATED"/>
    <property type="match status" value="1"/>
</dbReference>
<dbReference type="InterPro" id="IPR026328">
    <property type="entry name" value="FmdE"/>
</dbReference>
<feature type="domain" description="Formylmethanofuran dehydrogenase subunit E" evidence="5">
    <location>
        <begin position="14"/>
        <end position="150"/>
    </location>
</feature>
<dbReference type="SUPFAM" id="SSF143555">
    <property type="entry name" value="FwdE-like"/>
    <property type="match status" value="1"/>
</dbReference>
<evidence type="ECO:0000256" key="1">
    <source>
        <dbReference type="ARBA" id="ARBA00022723"/>
    </source>
</evidence>
<dbReference type="Gene3D" id="3.30.1330.130">
    <property type="match status" value="1"/>
</dbReference>
<keyword evidence="7" id="KW-1185">Reference proteome</keyword>
<evidence type="ECO:0000259" key="5">
    <source>
        <dbReference type="Pfam" id="PF02663"/>
    </source>
</evidence>
<keyword evidence="3" id="KW-0862">Zinc</keyword>
<evidence type="ECO:0000256" key="2">
    <source>
        <dbReference type="ARBA" id="ARBA00022771"/>
    </source>
</evidence>
<reference evidence="7" key="1">
    <citation type="submission" date="2015-07" db="EMBL/GenBank/DDBJ databases">
        <title>Complete Genome of Thermincola ferriacetica strain Z-0001T.</title>
        <authorList>
            <person name="Lusk B."/>
            <person name="Badalamenti J.P."/>
            <person name="Parameswaran P."/>
            <person name="Bond D.R."/>
            <person name="Torres C.I."/>
        </authorList>
    </citation>
    <scope>NUCLEOTIDE SEQUENCE [LARGE SCALE GENOMIC DNA]</scope>
    <source>
        <strain evidence="7">Z-0001</strain>
    </source>
</reference>
<name>A0A0L6W6N0_9FIRM</name>
<protein>
    <submittedName>
        <fullName evidence="6">Formylmethanofuran dehydrogenase subunit E</fullName>
    </submittedName>
</protein>
<evidence type="ECO:0000313" key="7">
    <source>
        <dbReference type="Proteomes" id="UP000037175"/>
    </source>
</evidence>
<comment type="caution">
    <text evidence="6">The sequence shown here is derived from an EMBL/GenBank/DDBJ whole genome shotgun (WGS) entry which is preliminary data.</text>
</comment>
<evidence type="ECO:0000256" key="3">
    <source>
        <dbReference type="ARBA" id="ARBA00022833"/>
    </source>
</evidence>
<proteinExistence type="predicted"/>
<dbReference type="InterPro" id="IPR003814">
    <property type="entry name" value="FmdEsu_dom"/>
</dbReference>